<dbReference type="EMBL" id="FMVJ01000003">
    <property type="protein sequence ID" value="SCY32678.1"/>
    <property type="molecule type" value="Genomic_DNA"/>
</dbReference>
<dbReference type="PANTHER" id="PTHR38731">
    <property type="entry name" value="LIPL45-RELATED LIPOPROTEIN-RELATED"/>
    <property type="match status" value="1"/>
</dbReference>
<dbReference type="Pfam" id="PF04773">
    <property type="entry name" value="FecR"/>
    <property type="match status" value="1"/>
</dbReference>
<keyword evidence="3" id="KW-1185">Reference proteome</keyword>
<evidence type="ECO:0000259" key="1">
    <source>
        <dbReference type="PROSITE" id="PS50234"/>
    </source>
</evidence>
<dbReference type="InterPro" id="IPR036465">
    <property type="entry name" value="vWFA_dom_sf"/>
</dbReference>
<dbReference type="InterPro" id="IPR010221">
    <property type="entry name" value="VCBS_dom"/>
</dbReference>
<dbReference type="Proteomes" id="UP000199569">
    <property type="component" value="Unassembled WGS sequence"/>
</dbReference>
<dbReference type="Gene3D" id="2.60.40.3440">
    <property type="match status" value="1"/>
</dbReference>
<gene>
    <name evidence="2" type="ORF">SAMN02927923_01170</name>
</gene>
<dbReference type="STRING" id="549386.SAMN02927923_01170"/>
<dbReference type="Gene3D" id="3.40.50.410">
    <property type="entry name" value="von Willebrand factor, type A domain"/>
    <property type="match status" value="1"/>
</dbReference>
<evidence type="ECO:0000313" key="2">
    <source>
        <dbReference type="EMBL" id="SCY32678.1"/>
    </source>
</evidence>
<dbReference type="InterPro" id="IPR002035">
    <property type="entry name" value="VWF_A"/>
</dbReference>
<dbReference type="AlphaFoldDB" id="A0A1G5F224"/>
<accession>A0A1G5F224</accession>
<dbReference type="SUPFAM" id="SSF53300">
    <property type="entry name" value="vWA-like"/>
    <property type="match status" value="1"/>
</dbReference>
<feature type="domain" description="VWFA" evidence="1">
    <location>
        <begin position="618"/>
        <end position="837"/>
    </location>
</feature>
<dbReference type="NCBIfam" id="TIGR01965">
    <property type="entry name" value="VCBS_repeat"/>
    <property type="match status" value="1"/>
</dbReference>
<reference evidence="2 3" key="1">
    <citation type="submission" date="2016-10" db="EMBL/GenBank/DDBJ databases">
        <authorList>
            <person name="de Groot N.N."/>
        </authorList>
    </citation>
    <scope>NUCLEOTIDE SEQUENCE [LARGE SCALE GENOMIC DNA]</scope>
    <source>
        <strain evidence="2 3">CGMCC 1.7666</strain>
    </source>
</reference>
<dbReference type="InterPro" id="IPR006860">
    <property type="entry name" value="FecR"/>
</dbReference>
<sequence>MYQSGDGTRVLDIQIDADKAAGQSGEPDSSILFPDNDLLFTADFRRSGSDLLLEGPETTSVIMGYFRGERRANIVTPEGAGLKGETIEILAGPDPPGRYAQVTGAAPGLVPIGRVEKVSGSVTVLRNGIPIDLRLGDTVAKGDVVQTGSSSSLTIKLNDGTVFNLSSSARMVLNDMVYSASSNANSALFTLIQGLIGFVAGQVAKTGDLKVDTPVATLAIRGTAVQTEITAISGTTRFSLLTEPDGRVGSIVLLDKNNPSRIIASMSDARVATLLTPVAGADPLISQIAKTNDEIRTESSFVRDLFQFFSEPSQRRGSSDPEDAPIVPASLPRSIDAFDQRQLAFVPFALERVEIPSLTIAVPISAPAPIRGTAIEDGPVARLGALSTAASNEAPPLVLVPAALPPGVRYLGSSRSFSLDPTHPAYQHLGAGETESVTVEYRLAFSDGSVVPASVTWVINGRNDAPIAGNDRIAGLEENGRTTLAVLPNDRDIDGDAVRVVSWTSPFEGSLSLDDKGNLVFDPGDDFGALSRGETATVSFAYTISDGKGGSDTATVTLQVNGEGAFSSPDQAASDADILDFNGQSASLTIETPTATTASSADLELTISLGSVLQPQMNILYLIDVSVSTSDRYEGDPVGDLNADGRFNTILDAEIATLMALTEKVRGLGFFPEDVSVTIIPFNGSADPTDSGSSSGNGVSAETFSLGQTGDDAIGNYLRNLDASGGTDFADALRAANEQLQNLDQGGEKNILYFLSDGRGQGNFGPELAELNDRYNATISALGFSGAGENALGILNGIDNTDGASLVMSPEEVGASDVGSPLQGGKVADVDLFLNGMEIAGIGREDLIEVGNGWTLSTSVDGLRRLVGDANEVQAVVRFESGEVLTADLTIAGALPRSTDLIL</sequence>
<dbReference type="RefSeq" id="WP_091131559.1">
    <property type="nucleotide sequence ID" value="NZ_FMVJ01000003.1"/>
</dbReference>
<dbReference type="CDD" id="cd00198">
    <property type="entry name" value="vWFA"/>
    <property type="match status" value="1"/>
</dbReference>
<protein>
    <submittedName>
        <fullName evidence="2">FecR family protein</fullName>
    </submittedName>
</protein>
<evidence type="ECO:0000313" key="3">
    <source>
        <dbReference type="Proteomes" id="UP000199569"/>
    </source>
</evidence>
<dbReference type="Pfam" id="PF17963">
    <property type="entry name" value="Big_9"/>
    <property type="match status" value="1"/>
</dbReference>
<organism evidence="2 3">
    <name type="scientific">Microvirga guangxiensis</name>
    <dbReference type="NCBI Taxonomy" id="549386"/>
    <lineage>
        <taxon>Bacteria</taxon>
        <taxon>Pseudomonadati</taxon>
        <taxon>Pseudomonadota</taxon>
        <taxon>Alphaproteobacteria</taxon>
        <taxon>Hyphomicrobiales</taxon>
        <taxon>Methylobacteriaceae</taxon>
        <taxon>Microvirga</taxon>
    </lineage>
</organism>
<proteinExistence type="predicted"/>
<dbReference type="PROSITE" id="PS50234">
    <property type="entry name" value="VWFA"/>
    <property type="match status" value="1"/>
</dbReference>
<dbReference type="SMART" id="SM00327">
    <property type="entry name" value="VWA"/>
    <property type="match status" value="1"/>
</dbReference>
<dbReference type="OrthoDB" id="5593939at2"/>
<name>A0A1G5F224_9HYPH</name>